<dbReference type="EMBL" id="CP001357">
    <property type="protein sequence ID" value="ACN84439.1"/>
    <property type="molecule type" value="Genomic_DNA"/>
</dbReference>
<dbReference type="RefSeq" id="WP_012671478.1">
    <property type="nucleotide sequence ID" value="NC_012225.1"/>
</dbReference>
<protein>
    <submittedName>
        <fullName evidence="1">Uncharacterized protein</fullName>
    </submittedName>
</protein>
<evidence type="ECO:0000313" key="2">
    <source>
        <dbReference type="Proteomes" id="UP000001803"/>
    </source>
</evidence>
<organism evidence="1 2">
    <name type="scientific">Brachyspira hyodysenteriae (strain ATCC 49526 / WA1)</name>
    <dbReference type="NCBI Taxonomy" id="565034"/>
    <lineage>
        <taxon>Bacteria</taxon>
        <taxon>Pseudomonadati</taxon>
        <taxon>Spirochaetota</taxon>
        <taxon>Spirochaetia</taxon>
        <taxon>Brachyspirales</taxon>
        <taxon>Brachyspiraceae</taxon>
        <taxon>Brachyspira</taxon>
    </lineage>
</organism>
<evidence type="ECO:0000313" key="1">
    <source>
        <dbReference type="EMBL" id="ACN84439.1"/>
    </source>
</evidence>
<proteinExistence type="predicted"/>
<name>A0A3B6VAF9_BRAHW</name>
<dbReference type="AlphaFoldDB" id="A0A3B6VAF9"/>
<dbReference type="KEGG" id="bhy:BHWA1_01979"/>
<dbReference type="Proteomes" id="UP000001803">
    <property type="component" value="Chromosome"/>
</dbReference>
<gene>
    <name evidence="1" type="ordered locus">BHWA1_01979</name>
</gene>
<sequence>MEVRIYLNGKTKKIPYISEKDIKKLVKEENVYIIQKTRSGKKNEDFSISKLIYKNGKFDKIEEKYISEIKLNSNNIYLFEIGLFIDIYNNIFKELENKDLEYIELVELVNDKQKVLHNINSVKEEVRKYREYHKNELFEGYKLFKNTIYYKLEMLIIADNINYYYKNKLDFKKIKTILYGADDEAEIHLDYIKDIEKNKKTIKELDKIKKTLKLPPDSLPKIKRESIDTIIKILLRKKRD</sequence>
<reference evidence="1 2" key="1">
    <citation type="journal article" date="2009" name="PLoS ONE">
        <title>Genome sequence of the pathogenic intestinal spirochete Brachyspira hyodysenteriae reveals adaptations to its lifestyle in the porcine large intestine.</title>
        <authorList>
            <person name="Bellgard M.I."/>
            <person name="Wanchanthuek P."/>
            <person name="La T."/>
            <person name="Ryan K."/>
            <person name="Moolhuijzen P."/>
            <person name="Albertyn Z."/>
            <person name="Shaban B."/>
            <person name="Motro Y."/>
            <person name="Dunn D.S."/>
            <person name="Schibeci D."/>
            <person name="Hunter A."/>
            <person name="Barrero R."/>
            <person name="Phillips N.D."/>
            <person name="Hampson D.J."/>
        </authorList>
    </citation>
    <scope>NUCLEOTIDE SEQUENCE [LARGE SCALE GENOMIC DNA]</scope>
    <source>
        <strain evidence="2">ATCC 49526 / WA1</strain>
    </source>
</reference>
<keyword evidence="2" id="KW-1185">Reference proteome</keyword>
<accession>A0A3B6VAF9</accession>